<keyword evidence="3" id="KW-1185">Reference proteome</keyword>
<dbReference type="RefSeq" id="WP_192507195.1">
    <property type="nucleotide sequence ID" value="NZ_AQGV01000012.1"/>
</dbReference>
<evidence type="ECO:0000256" key="1">
    <source>
        <dbReference type="SAM" id="SignalP"/>
    </source>
</evidence>
<protein>
    <submittedName>
        <fullName evidence="2">Uncharacterized protein</fullName>
    </submittedName>
</protein>
<feature type="signal peptide" evidence="1">
    <location>
        <begin position="1"/>
        <end position="23"/>
    </location>
</feature>
<accession>A0ABR9EAH2</accession>
<evidence type="ECO:0000313" key="3">
    <source>
        <dbReference type="Proteomes" id="UP000615755"/>
    </source>
</evidence>
<comment type="caution">
    <text evidence="2">The sequence shown here is derived from an EMBL/GenBank/DDBJ whole genome shotgun (WGS) entry which is preliminary data.</text>
</comment>
<gene>
    <name evidence="2" type="ORF">PAUR_a1274</name>
</gene>
<sequence length="296" mass="33855">MKRIGIFAILLPSIMAVSSLSYGKDTPLDLKERYFGESAPGLVPKLFDPKIVSPQGRFEGGTFTPDMTEFYFTRKNGKYKKRTFFVTQYINNRWGPEVETDIRWPQFSADGTLLYGGREYRERTDTGWSAAKKQGVFLKNQAHGISLSSNGTYYFAFFKKEGKGHGYLGYSRLIDGKYNSPVKLGAEINTGEWIAHPYIAPDESYLMWDVVRKDGYGQADIYISFKNEDGSWLPAMNMGPQINTKLQESSPRVTHDGKYLFFSRGEWQTRKDGSTNWVGKSYWVDAQVIERLRPKP</sequence>
<dbReference type="SUPFAM" id="SSF82171">
    <property type="entry name" value="DPP6 N-terminal domain-like"/>
    <property type="match status" value="1"/>
</dbReference>
<reference evidence="2 3" key="1">
    <citation type="submission" date="2015-03" db="EMBL/GenBank/DDBJ databases">
        <title>Genome sequence of Pseudoalteromonas aurantia.</title>
        <authorList>
            <person name="Xie B.-B."/>
            <person name="Rong J.-C."/>
            <person name="Qin Q.-L."/>
            <person name="Zhang Y.-Z."/>
        </authorList>
    </citation>
    <scope>NUCLEOTIDE SEQUENCE [LARGE SCALE GENOMIC DNA]</scope>
    <source>
        <strain evidence="2 3">208</strain>
    </source>
</reference>
<keyword evidence="1" id="KW-0732">Signal</keyword>
<organism evidence="2 3">
    <name type="scientific">Pseudoalteromonas aurantia 208</name>
    <dbReference type="NCBI Taxonomy" id="1314867"/>
    <lineage>
        <taxon>Bacteria</taxon>
        <taxon>Pseudomonadati</taxon>
        <taxon>Pseudomonadota</taxon>
        <taxon>Gammaproteobacteria</taxon>
        <taxon>Alteromonadales</taxon>
        <taxon>Pseudoalteromonadaceae</taxon>
        <taxon>Pseudoalteromonas</taxon>
    </lineage>
</organism>
<dbReference type="EMBL" id="AQGV01000012">
    <property type="protein sequence ID" value="MBE0367822.1"/>
    <property type="molecule type" value="Genomic_DNA"/>
</dbReference>
<name>A0ABR9EAH2_9GAMM</name>
<evidence type="ECO:0000313" key="2">
    <source>
        <dbReference type="EMBL" id="MBE0367822.1"/>
    </source>
</evidence>
<dbReference type="Proteomes" id="UP000615755">
    <property type="component" value="Unassembled WGS sequence"/>
</dbReference>
<feature type="chain" id="PRO_5047013702" evidence="1">
    <location>
        <begin position="24"/>
        <end position="296"/>
    </location>
</feature>
<proteinExistence type="predicted"/>